<dbReference type="AlphaFoldDB" id="A0A424YBK7"/>
<evidence type="ECO:0000313" key="1">
    <source>
        <dbReference type="EMBL" id="RQD74337.1"/>
    </source>
</evidence>
<proteinExistence type="predicted"/>
<name>A0A424YBK7_9FIRM</name>
<accession>A0A424YBK7</accession>
<organism evidence="1 2">
    <name type="scientific">Candidatus Syntrophonatronum acetioxidans</name>
    <dbReference type="NCBI Taxonomy" id="1795816"/>
    <lineage>
        <taxon>Bacteria</taxon>
        <taxon>Bacillati</taxon>
        <taxon>Bacillota</taxon>
        <taxon>Clostridia</taxon>
        <taxon>Eubacteriales</taxon>
        <taxon>Syntrophomonadaceae</taxon>
        <taxon>Candidatus Syntrophonatronum</taxon>
    </lineage>
</organism>
<sequence length="66" mass="7560">MPFFKDKGKLLKEVGTNMCKHACQTEINALCPQCQTRQNLTFEGSKGRCPRCGEIDIEKIRREDLT</sequence>
<dbReference type="Proteomes" id="UP000285138">
    <property type="component" value="Unassembled WGS sequence"/>
</dbReference>
<reference evidence="1 2" key="1">
    <citation type="submission" date="2018-08" db="EMBL/GenBank/DDBJ databases">
        <title>The metabolism and importance of syntrophic acetate oxidation coupled to methane or sulfide production in haloalkaline environments.</title>
        <authorList>
            <person name="Timmers P.H.A."/>
            <person name="Vavourakis C.D."/>
            <person name="Sorokin D.Y."/>
            <person name="Sinninghe Damste J.S."/>
            <person name="Muyzer G."/>
            <person name="Stams A.J.M."/>
            <person name="Plugge C.M."/>
        </authorList>
    </citation>
    <scope>NUCLEOTIDE SEQUENCE [LARGE SCALE GENOMIC DNA]</scope>
    <source>
        <strain evidence="1">MSAO_Bac1</strain>
    </source>
</reference>
<comment type="caution">
    <text evidence="1">The sequence shown here is derived from an EMBL/GenBank/DDBJ whole genome shotgun (WGS) entry which is preliminary data.</text>
</comment>
<protein>
    <submittedName>
        <fullName evidence="1">Uncharacterized protein</fullName>
    </submittedName>
</protein>
<evidence type="ECO:0000313" key="2">
    <source>
        <dbReference type="Proteomes" id="UP000285138"/>
    </source>
</evidence>
<gene>
    <name evidence="1" type="ORF">D5R97_08030</name>
</gene>
<dbReference type="EMBL" id="QZAA01000210">
    <property type="protein sequence ID" value="RQD74337.1"/>
    <property type="molecule type" value="Genomic_DNA"/>
</dbReference>